<evidence type="ECO:0000313" key="1">
    <source>
        <dbReference type="EMBL" id="KHN98680.1"/>
    </source>
</evidence>
<keyword evidence="2" id="KW-1185">Reference proteome</keyword>
<proteinExistence type="predicted"/>
<gene>
    <name evidence="1" type="ORF">MAM_03142</name>
</gene>
<sequence>MQANDAERGPGFNDDRQMFPIRLFLRWIFGYGDKNEECPSTCRVAPWPSVQPTTSFCKPEYSLKRIRFMSIDIDELVKKNGVVQSFHIGVSTLDMQTLQQMVSCGRNSTDVEGQVEQLIKSHHWIVEDAEYYLRGRGNVFFFNKPTRMAAAPPDRAGISRHVTAVNRLPLDGRSRKLAFGLCNCRRCYSRNLAVWNNGQVVSDPGDVVIQPHAARIKATDVKKVAGTMRVLKNLQVKIHDLKAS</sequence>
<dbReference type="EMBL" id="AZHE01000006">
    <property type="protein sequence ID" value="KHN98680.1"/>
    <property type="molecule type" value="Genomic_DNA"/>
</dbReference>
<organism evidence="1 2">
    <name type="scientific">Metarhizium album (strain ARSEF 1941)</name>
    <dbReference type="NCBI Taxonomy" id="1081103"/>
    <lineage>
        <taxon>Eukaryota</taxon>
        <taxon>Fungi</taxon>
        <taxon>Dikarya</taxon>
        <taxon>Ascomycota</taxon>
        <taxon>Pezizomycotina</taxon>
        <taxon>Sordariomycetes</taxon>
        <taxon>Hypocreomycetidae</taxon>
        <taxon>Hypocreales</taxon>
        <taxon>Clavicipitaceae</taxon>
        <taxon>Metarhizium</taxon>
    </lineage>
</organism>
<dbReference type="HOGENOM" id="CLU_1138215_0_0_1"/>
<evidence type="ECO:0000313" key="2">
    <source>
        <dbReference type="Proteomes" id="UP000030816"/>
    </source>
</evidence>
<protein>
    <submittedName>
        <fullName evidence="1">Uncharacterized protein</fullName>
    </submittedName>
</protein>
<comment type="caution">
    <text evidence="1">The sequence shown here is derived from an EMBL/GenBank/DDBJ whole genome shotgun (WGS) entry which is preliminary data.</text>
</comment>
<reference evidence="1 2" key="1">
    <citation type="journal article" date="2014" name="Proc. Natl. Acad. Sci. U.S.A.">
        <title>Trajectory and genomic determinants of fungal-pathogen speciation and host adaptation.</title>
        <authorList>
            <person name="Hu X."/>
            <person name="Xiao G."/>
            <person name="Zheng P."/>
            <person name="Shang Y."/>
            <person name="Su Y."/>
            <person name="Zhang X."/>
            <person name="Liu X."/>
            <person name="Zhan S."/>
            <person name="St Leger R.J."/>
            <person name="Wang C."/>
        </authorList>
    </citation>
    <scope>NUCLEOTIDE SEQUENCE [LARGE SCALE GENOMIC DNA]</scope>
    <source>
        <strain evidence="1 2">ARSEF 1941</strain>
    </source>
</reference>
<dbReference type="RefSeq" id="XP_040679746.1">
    <property type="nucleotide sequence ID" value="XM_040821941.1"/>
</dbReference>
<dbReference type="OrthoDB" id="9992527at2759"/>
<dbReference type="Proteomes" id="UP000030816">
    <property type="component" value="Unassembled WGS sequence"/>
</dbReference>
<dbReference type="AlphaFoldDB" id="A0A0B2X0S6"/>
<accession>A0A0B2X0S6</accession>
<dbReference type="GeneID" id="63737597"/>
<name>A0A0B2X0S6_METAS</name>